<protein>
    <submittedName>
        <fullName evidence="1">FeoB-associated Cys-rich membrane protein</fullName>
    </submittedName>
</protein>
<proteinExistence type="predicted"/>
<gene>
    <name evidence="1" type="ORF">D3Z33_00160</name>
</gene>
<comment type="caution">
    <text evidence="1">The sequence shown here is derived from an EMBL/GenBank/DDBJ whole genome shotgun (WGS) entry which is preliminary data.</text>
</comment>
<name>A0A845QRU9_9CLOT</name>
<dbReference type="EMBL" id="QXXA01000001">
    <property type="protein sequence ID" value="NBI05265.1"/>
    <property type="molecule type" value="Genomic_DNA"/>
</dbReference>
<sequence>MVNIIVGLIIFVIIGLSIGKVVKEKKRGTKCIGCPHGGANSNKNNCNCS</sequence>
<dbReference type="OrthoDB" id="3267663at2"/>
<organism evidence="1 2">
    <name type="scientific">Senegalia massiliensis</name>
    <dbReference type="NCBI Taxonomy" id="1720316"/>
    <lineage>
        <taxon>Bacteria</taxon>
        <taxon>Bacillati</taxon>
        <taxon>Bacillota</taxon>
        <taxon>Clostridia</taxon>
        <taxon>Eubacteriales</taxon>
        <taxon>Clostridiaceae</taxon>
        <taxon>Senegalia</taxon>
    </lineage>
</organism>
<reference evidence="1 2" key="1">
    <citation type="submission" date="2018-08" db="EMBL/GenBank/DDBJ databases">
        <title>Murine metabolic-syndrome-specific gut microbial biobank.</title>
        <authorList>
            <person name="Liu C."/>
        </authorList>
    </citation>
    <scope>NUCLEOTIDE SEQUENCE [LARGE SCALE GENOMIC DNA]</scope>
    <source>
        <strain evidence="1 2">583</strain>
    </source>
</reference>
<dbReference type="RefSeq" id="WP_160195785.1">
    <property type="nucleotide sequence ID" value="NZ_QXXA01000001.1"/>
</dbReference>
<accession>A0A845QRU9</accession>
<dbReference type="Pfam" id="PF12669">
    <property type="entry name" value="FeoB_associated"/>
    <property type="match status" value="1"/>
</dbReference>
<dbReference type="AlphaFoldDB" id="A0A845QRU9"/>
<evidence type="ECO:0000313" key="1">
    <source>
        <dbReference type="EMBL" id="NBI05265.1"/>
    </source>
</evidence>
<keyword evidence="2" id="KW-1185">Reference proteome</keyword>
<evidence type="ECO:0000313" key="2">
    <source>
        <dbReference type="Proteomes" id="UP000467132"/>
    </source>
</evidence>
<dbReference type="Proteomes" id="UP000467132">
    <property type="component" value="Unassembled WGS sequence"/>
</dbReference>